<dbReference type="InterPro" id="IPR001789">
    <property type="entry name" value="Sig_transdc_resp-reg_receiver"/>
</dbReference>
<feature type="domain" description="Response regulatory" evidence="1">
    <location>
        <begin position="22"/>
        <end position="134"/>
    </location>
</feature>
<proteinExistence type="predicted"/>
<dbReference type="Gene3D" id="3.40.50.2300">
    <property type="match status" value="1"/>
</dbReference>
<dbReference type="RefSeq" id="WP_162287721.1">
    <property type="nucleotide sequence ID" value="NZ_LT841358.1"/>
</dbReference>
<name>A0A2H1FC84_9ARCH</name>
<reference evidence="3" key="1">
    <citation type="submission" date="2017-03" db="EMBL/GenBank/DDBJ databases">
        <authorList>
            <person name="Herbold C."/>
        </authorList>
    </citation>
    <scope>NUCLEOTIDE SEQUENCE [LARGE SCALE GENOMIC DNA]</scope>
</reference>
<sequence>MVNDLMAHDSQIPVGDNHVGIRAIVVDDDADVREIFIELLQMNDIKIVANGINGKEAVELYKIHHPDFVFLDYLMPEYDGLYAIEKIREFDPHSKIILVSGSHFERNVLGDTVKAIIKKPIEISEIFKAINKIILAT</sequence>
<evidence type="ECO:0000313" key="2">
    <source>
        <dbReference type="EMBL" id="SMH70367.1"/>
    </source>
</evidence>
<organism evidence="2 3">
    <name type="scientific">Candidatus Nitrosotalea okcheonensis</name>
    <dbReference type="NCBI Taxonomy" id="1903276"/>
    <lineage>
        <taxon>Archaea</taxon>
        <taxon>Nitrososphaerota</taxon>
        <taxon>Nitrososphaeria</taxon>
        <taxon>Nitrosotaleales</taxon>
        <taxon>Nitrosotaleaceae</taxon>
        <taxon>Nitrosotalea</taxon>
    </lineage>
</organism>
<dbReference type="SUPFAM" id="SSF52172">
    <property type="entry name" value="CheY-like"/>
    <property type="match status" value="1"/>
</dbReference>
<dbReference type="SMART" id="SM00448">
    <property type="entry name" value="REC"/>
    <property type="match status" value="1"/>
</dbReference>
<dbReference type="InterPro" id="IPR052048">
    <property type="entry name" value="ST_Response_Regulator"/>
</dbReference>
<dbReference type="PANTHER" id="PTHR43228">
    <property type="entry name" value="TWO-COMPONENT RESPONSE REGULATOR"/>
    <property type="match status" value="1"/>
</dbReference>
<dbReference type="PANTHER" id="PTHR43228:SF1">
    <property type="entry name" value="TWO-COMPONENT RESPONSE REGULATOR ARR22"/>
    <property type="match status" value="1"/>
</dbReference>
<dbReference type="InterPro" id="IPR011006">
    <property type="entry name" value="CheY-like_superfamily"/>
</dbReference>
<dbReference type="Proteomes" id="UP000230607">
    <property type="component" value="Chromosome 1"/>
</dbReference>
<evidence type="ECO:0000259" key="1">
    <source>
        <dbReference type="PROSITE" id="PS50110"/>
    </source>
</evidence>
<protein>
    <submittedName>
        <fullName evidence="2">CheY-like receiver</fullName>
    </submittedName>
</protein>
<keyword evidence="3" id="KW-1185">Reference proteome</keyword>
<dbReference type="AlphaFoldDB" id="A0A2H1FC84"/>
<dbReference type="PROSITE" id="PS50110">
    <property type="entry name" value="RESPONSE_REGULATORY"/>
    <property type="match status" value="1"/>
</dbReference>
<gene>
    <name evidence="2" type="ORF">NCS_10174</name>
</gene>
<dbReference type="GO" id="GO:0000160">
    <property type="term" value="P:phosphorelay signal transduction system"/>
    <property type="evidence" value="ECO:0007669"/>
    <property type="project" value="InterPro"/>
</dbReference>
<evidence type="ECO:0000313" key="3">
    <source>
        <dbReference type="Proteomes" id="UP000230607"/>
    </source>
</evidence>
<dbReference type="EMBL" id="LT841358">
    <property type="protein sequence ID" value="SMH70367.1"/>
    <property type="molecule type" value="Genomic_DNA"/>
</dbReference>
<accession>A0A2H1FC84</accession>
<dbReference type="Pfam" id="PF00072">
    <property type="entry name" value="Response_reg"/>
    <property type="match status" value="1"/>
</dbReference>